<sequence precursor="true">MADIGSLYFKTRKRLLIRLCFLLAVVFIAGNIAPAADLATTEQMFREGNYAEAEASAAEQVENGIWNERWSRALIRSQLVQGKYKEAANVYQSVVNRYPSSVTLRMLGIEALRFSGAGRRQIETERALVFQVLQSTDLRNASRDNLIAAGRYFTEMGEDARDILEMFYDRVRQSSPNFLEAYIATAELAIEKGDFNVAGDTLQAAERIDQSDPRTAYLMAKAFESSDAGIANSSIQRALEINPNHVPSLLFLADAAIDREFYDEAEKKIASVLEINPNHPQAWAFRAVLAHLNGEFEKEKQHREKALGSWAANPAVDSLIGLKLSQKYRFAEGAEYQQRALAIDANHTGAQFQLAQDLLRLGNDEQGWNLASRVAEEDPYNVVAHNLATLRDRVQKSTLLEANGIVVKMDPLEAKIYGGAVLELLSEAREVLCAKYDVEPNAPIVVEIFPEQKDFAIRTFGLPGGAGFLGVCFGRVITANSPASQGERPANWKSVLWHEFCHVVTLEKTNNRMPRWLSEGISVYEERCQNKAWGESMTATYRTMLLDDNLTPVSGLSAAFLSPPSPIHLQFAYYQSSLVVEFLVERHGVDSLKGLLDDLGDGLLIHDAISRNVGPPEKLDAEFAAYACKVGNAFAPDADWSDEGFPQRPTSESLAQWLVDHPHSYKGLRTKAASLVAAEQYQDARVPLEQLSELEAMTAERGGPMELLADVYKELGETELEREIREQIVSRSADALPSLKRLMELEKERDDWDKVALYAKDYLAIQPLLPFAHDLLAEAAEMRGHPTMAIHPLMALLEMDPVDPAGLHFQLAQTLSKTNQNDEAKRHALLALEEAPRYRQAHRLLLTLVQPAAPQSKPAVPQPNQTTASEKGSQP</sequence>
<dbReference type="AlphaFoldDB" id="A0A5C5YY34"/>
<dbReference type="SMART" id="SM00028">
    <property type="entry name" value="TPR"/>
    <property type="match status" value="6"/>
</dbReference>
<evidence type="ECO:0000313" key="6">
    <source>
        <dbReference type="Proteomes" id="UP000315010"/>
    </source>
</evidence>
<feature type="domain" description="Peptidase MA-like" evidence="4">
    <location>
        <begin position="493"/>
        <end position="611"/>
    </location>
</feature>
<protein>
    <submittedName>
        <fullName evidence="5">Tetratricopeptide repeat protein</fullName>
    </submittedName>
</protein>
<dbReference type="PANTHER" id="PTHR45586:SF1">
    <property type="entry name" value="LIPOPOLYSACCHARIDE ASSEMBLY PROTEIN B"/>
    <property type="match status" value="1"/>
</dbReference>
<comment type="caution">
    <text evidence="5">The sequence shown here is derived from an EMBL/GenBank/DDBJ whole genome shotgun (WGS) entry which is preliminary data.</text>
</comment>
<dbReference type="InterPro" id="IPR011990">
    <property type="entry name" value="TPR-like_helical_dom_sf"/>
</dbReference>
<evidence type="ECO:0000256" key="1">
    <source>
        <dbReference type="ARBA" id="ARBA00022737"/>
    </source>
</evidence>
<evidence type="ECO:0000256" key="2">
    <source>
        <dbReference type="ARBA" id="ARBA00022803"/>
    </source>
</evidence>
<dbReference type="EMBL" id="SJPJ01000001">
    <property type="protein sequence ID" value="TWT79985.1"/>
    <property type="molecule type" value="Genomic_DNA"/>
</dbReference>
<dbReference type="Pfam" id="PF14559">
    <property type="entry name" value="TPR_19"/>
    <property type="match status" value="1"/>
</dbReference>
<feature type="compositionally biased region" description="Polar residues" evidence="3">
    <location>
        <begin position="862"/>
        <end position="875"/>
    </location>
</feature>
<evidence type="ECO:0000313" key="5">
    <source>
        <dbReference type="EMBL" id="TWT79985.1"/>
    </source>
</evidence>
<feature type="region of interest" description="Disordered" evidence="3">
    <location>
        <begin position="850"/>
        <end position="875"/>
    </location>
</feature>
<dbReference type="SUPFAM" id="SSF48452">
    <property type="entry name" value="TPR-like"/>
    <property type="match status" value="2"/>
</dbReference>
<keyword evidence="6" id="KW-1185">Reference proteome</keyword>
<dbReference type="Proteomes" id="UP000315010">
    <property type="component" value="Unassembled WGS sequence"/>
</dbReference>
<keyword evidence="2" id="KW-0802">TPR repeat</keyword>
<evidence type="ECO:0000256" key="3">
    <source>
        <dbReference type="SAM" id="MobiDB-lite"/>
    </source>
</evidence>
<gene>
    <name evidence="5" type="ORF">CA13_13970</name>
</gene>
<dbReference type="InterPro" id="IPR039568">
    <property type="entry name" value="Peptidase_MA-like_dom"/>
</dbReference>
<evidence type="ECO:0000259" key="4">
    <source>
        <dbReference type="Pfam" id="PF13485"/>
    </source>
</evidence>
<dbReference type="Pfam" id="PF13485">
    <property type="entry name" value="Peptidase_MA_2"/>
    <property type="match status" value="1"/>
</dbReference>
<keyword evidence="1" id="KW-0677">Repeat</keyword>
<proteinExistence type="predicted"/>
<reference evidence="5 6" key="1">
    <citation type="submission" date="2019-02" db="EMBL/GenBank/DDBJ databases">
        <title>Deep-cultivation of Planctomycetes and their phenomic and genomic characterization uncovers novel biology.</title>
        <authorList>
            <person name="Wiegand S."/>
            <person name="Jogler M."/>
            <person name="Boedeker C."/>
            <person name="Pinto D."/>
            <person name="Vollmers J."/>
            <person name="Rivas-Marin E."/>
            <person name="Kohn T."/>
            <person name="Peeters S.H."/>
            <person name="Heuer A."/>
            <person name="Rast P."/>
            <person name="Oberbeckmann S."/>
            <person name="Bunk B."/>
            <person name="Jeske O."/>
            <person name="Meyerdierks A."/>
            <person name="Storesund J.E."/>
            <person name="Kallscheuer N."/>
            <person name="Luecker S."/>
            <person name="Lage O.M."/>
            <person name="Pohl T."/>
            <person name="Merkel B.J."/>
            <person name="Hornburger P."/>
            <person name="Mueller R.-W."/>
            <person name="Bruemmer F."/>
            <person name="Labrenz M."/>
            <person name="Spormann A.M."/>
            <person name="Op Den Camp H."/>
            <person name="Overmann J."/>
            <person name="Amann R."/>
            <person name="Jetten M.S.M."/>
            <person name="Mascher T."/>
            <person name="Medema M.H."/>
            <person name="Devos D.P."/>
            <person name="Kaster A.-K."/>
            <person name="Ovreas L."/>
            <person name="Rohde M."/>
            <person name="Galperin M.Y."/>
            <person name="Jogler C."/>
        </authorList>
    </citation>
    <scope>NUCLEOTIDE SEQUENCE [LARGE SCALE GENOMIC DNA]</scope>
    <source>
        <strain evidence="5 6">CA13</strain>
    </source>
</reference>
<dbReference type="InterPro" id="IPR019734">
    <property type="entry name" value="TPR_rpt"/>
</dbReference>
<dbReference type="InterPro" id="IPR051012">
    <property type="entry name" value="CellSynth/LPSAsmb/PSIAsmb"/>
</dbReference>
<name>A0A5C5YY34_9BACT</name>
<dbReference type="PANTHER" id="PTHR45586">
    <property type="entry name" value="TPR REPEAT-CONTAINING PROTEIN PA4667"/>
    <property type="match status" value="1"/>
</dbReference>
<organism evidence="5 6">
    <name type="scientific">Novipirellula herctigrandis</name>
    <dbReference type="NCBI Taxonomy" id="2527986"/>
    <lineage>
        <taxon>Bacteria</taxon>
        <taxon>Pseudomonadati</taxon>
        <taxon>Planctomycetota</taxon>
        <taxon>Planctomycetia</taxon>
        <taxon>Pirellulales</taxon>
        <taxon>Pirellulaceae</taxon>
        <taxon>Novipirellula</taxon>
    </lineage>
</organism>
<accession>A0A5C5YY34</accession>
<dbReference type="Gene3D" id="1.25.40.10">
    <property type="entry name" value="Tetratricopeptide repeat domain"/>
    <property type="match status" value="2"/>
</dbReference>